<name>A0A1G1VS09_9BACT</name>
<protein>
    <submittedName>
        <fullName evidence="2">Uncharacterized protein</fullName>
    </submittedName>
</protein>
<comment type="caution">
    <text evidence="2">The sequence shown here is derived from an EMBL/GenBank/DDBJ whole genome shotgun (WGS) entry which is preliminary data.</text>
</comment>
<feature type="compositionally biased region" description="Basic and acidic residues" evidence="1">
    <location>
        <begin position="1"/>
        <end position="10"/>
    </location>
</feature>
<dbReference type="Proteomes" id="UP000179233">
    <property type="component" value="Unassembled WGS sequence"/>
</dbReference>
<gene>
    <name evidence="2" type="ORF">A2786_01545</name>
</gene>
<feature type="region of interest" description="Disordered" evidence="1">
    <location>
        <begin position="1"/>
        <end position="31"/>
    </location>
</feature>
<dbReference type="AlphaFoldDB" id="A0A1G1VS09"/>
<dbReference type="EMBL" id="MHCJ01000003">
    <property type="protein sequence ID" value="OGY18182.1"/>
    <property type="molecule type" value="Genomic_DNA"/>
</dbReference>
<feature type="region of interest" description="Disordered" evidence="1">
    <location>
        <begin position="64"/>
        <end position="90"/>
    </location>
</feature>
<sequence>MSEGQRRETTEVPDPVIPKEDQESLPDQTPKTWLERAFQGNRGGAITGSAETDQAAFETRKKALMHGGRISQESQSSKTPDRAPARRQGR</sequence>
<reference evidence="2 3" key="1">
    <citation type="journal article" date="2016" name="Nat. Commun.">
        <title>Thousands of microbial genomes shed light on interconnected biogeochemical processes in an aquifer system.</title>
        <authorList>
            <person name="Anantharaman K."/>
            <person name="Brown C.T."/>
            <person name="Hug L.A."/>
            <person name="Sharon I."/>
            <person name="Castelle C.J."/>
            <person name="Probst A.J."/>
            <person name="Thomas B.C."/>
            <person name="Singh A."/>
            <person name="Wilkins M.J."/>
            <person name="Karaoz U."/>
            <person name="Brodie E.L."/>
            <person name="Williams K.H."/>
            <person name="Hubbard S.S."/>
            <person name="Banfield J.F."/>
        </authorList>
    </citation>
    <scope>NUCLEOTIDE SEQUENCE [LARGE SCALE GENOMIC DNA]</scope>
</reference>
<evidence type="ECO:0000313" key="3">
    <source>
        <dbReference type="Proteomes" id="UP000179233"/>
    </source>
</evidence>
<accession>A0A1G1VS09</accession>
<organism evidence="2 3">
    <name type="scientific">Candidatus Chisholmbacteria bacterium RIFCSPHIGHO2_01_FULL_52_32</name>
    <dbReference type="NCBI Taxonomy" id="1797591"/>
    <lineage>
        <taxon>Bacteria</taxon>
        <taxon>Candidatus Chisholmiibacteriota</taxon>
    </lineage>
</organism>
<evidence type="ECO:0000313" key="2">
    <source>
        <dbReference type="EMBL" id="OGY18182.1"/>
    </source>
</evidence>
<evidence type="ECO:0000256" key="1">
    <source>
        <dbReference type="SAM" id="MobiDB-lite"/>
    </source>
</evidence>
<proteinExistence type="predicted"/>